<dbReference type="InterPro" id="IPR037523">
    <property type="entry name" value="VOC_core"/>
</dbReference>
<dbReference type="PROSITE" id="PS51819">
    <property type="entry name" value="VOC"/>
    <property type="match status" value="1"/>
</dbReference>
<organism evidence="2 3">
    <name type="scientific">Arachidicoccus ginsenosidivorans</name>
    <dbReference type="NCBI Taxonomy" id="496057"/>
    <lineage>
        <taxon>Bacteria</taxon>
        <taxon>Pseudomonadati</taxon>
        <taxon>Bacteroidota</taxon>
        <taxon>Chitinophagia</taxon>
        <taxon>Chitinophagales</taxon>
        <taxon>Chitinophagaceae</taxon>
        <taxon>Arachidicoccus</taxon>
    </lineage>
</organism>
<gene>
    <name evidence="2" type="ORF">FSB73_14165</name>
</gene>
<dbReference type="RefSeq" id="WP_146783483.1">
    <property type="nucleotide sequence ID" value="NZ_CP042434.1"/>
</dbReference>
<dbReference type="SUPFAM" id="SSF54593">
    <property type="entry name" value="Glyoxalase/Bleomycin resistance protein/Dihydroxybiphenyl dioxygenase"/>
    <property type="match status" value="1"/>
</dbReference>
<dbReference type="Proteomes" id="UP000321291">
    <property type="component" value="Chromosome"/>
</dbReference>
<feature type="domain" description="VOC" evidence="1">
    <location>
        <begin position="2"/>
        <end position="123"/>
    </location>
</feature>
<keyword evidence="3" id="KW-1185">Reference proteome</keyword>
<sequence>MQLFSIRLIARDIKQMVQFYEQITGISAIWHTPEFAELHTPVATLAIGSTNTLSLFGGNSFLRAAQNKTAIIEFKVTDVDDTFMQLSKTMQLDILQPPTTMPWGNRSLLLRDPEGNSVNLFTPPPKVS</sequence>
<name>A0A5B8VPY6_9BACT</name>
<dbReference type="OrthoDB" id="9796521at2"/>
<evidence type="ECO:0000313" key="2">
    <source>
        <dbReference type="EMBL" id="QEC72655.1"/>
    </source>
</evidence>
<protein>
    <submittedName>
        <fullName evidence="2">VOC family protein</fullName>
    </submittedName>
</protein>
<proteinExistence type="predicted"/>
<evidence type="ECO:0000259" key="1">
    <source>
        <dbReference type="PROSITE" id="PS51819"/>
    </source>
</evidence>
<dbReference type="AlphaFoldDB" id="A0A5B8VPY6"/>
<reference evidence="2 3" key="1">
    <citation type="journal article" date="2017" name="Int. J. Syst. Evol. Microbiol.">
        <title>Arachidicoccus ginsenosidivorans sp. nov., with ginsenoside-converting activity isolated from ginseng cultivating soil.</title>
        <authorList>
            <person name="Siddiqi M.Z."/>
            <person name="Aslam Z."/>
            <person name="Im W.T."/>
        </authorList>
    </citation>
    <scope>NUCLEOTIDE SEQUENCE [LARGE SCALE GENOMIC DNA]</scope>
    <source>
        <strain evidence="2 3">Gsoil 809</strain>
    </source>
</reference>
<dbReference type="InterPro" id="IPR029068">
    <property type="entry name" value="Glyas_Bleomycin-R_OHBP_Dase"/>
</dbReference>
<evidence type="ECO:0000313" key="3">
    <source>
        <dbReference type="Proteomes" id="UP000321291"/>
    </source>
</evidence>
<dbReference type="InterPro" id="IPR004360">
    <property type="entry name" value="Glyas_Fos-R_dOase_dom"/>
</dbReference>
<accession>A0A5B8VPY6</accession>
<dbReference type="Gene3D" id="3.10.180.10">
    <property type="entry name" value="2,3-Dihydroxybiphenyl 1,2-Dioxygenase, domain 1"/>
    <property type="match status" value="1"/>
</dbReference>
<dbReference type="Pfam" id="PF00903">
    <property type="entry name" value="Glyoxalase"/>
    <property type="match status" value="1"/>
</dbReference>
<dbReference type="KEGG" id="agi:FSB73_14165"/>
<dbReference type="EMBL" id="CP042434">
    <property type="protein sequence ID" value="QEC72655.1"/>
    <property type="molecule type" value="Genomic_DNA"/>
</dbReference>